<comment type="caution">
    <text evidence="2">The sequence shown here is derived from an EMBL/GenBank/DDBJ whole genome shotgun (WGS) entry which is preliminary data.</text>
</comment>
<evidence type="ECO:0000256" key="1">
    <source>
        <dbReference type="SAM" id="MobiDB-lite"/>
    </source>
</evidence>
<accession>A0A9J6D9H5</accession>
<organism evidence="2 3">
    <name type="scientific">Rhipicephalus microplus</name>
    <name type="common">Cattle tick</name>
    <name type="synonym">Boophilus microplus</name>
    <dbReference type="NCBI Taxonomy" id="6941"/>
    <lineage>
        <taxon>Eukaryota</taxon>
        <taxon>Metazoa</taxon>
        <taxon>Ecdysozoa</taxon>
        <taxon>Arthropoda</taxon>
        <taxon>Chelicerata</taxon>
        <taxon>Arachnida</taxon>
        <taxon>Acari</taxon>
        <taxon>Parasitiformes</taxon>
        <taxon>Ixodida</taxon>
        <taxon>Ixodoidea</taxon>
        <taxon>Ixodidae</taxon>
        <taxon>Rhipicephalinae</taxon>
        <taxon>Rhipicephalus</taxon>
        <taxon>Boophilus</taxon>
    </lineage>
</organism>
<gene>
    <name evidence="2" type="ORF">HPB51_009032</name>
</gene>
<evidence type="ECO:0000313" key="2">
    <source>
        <dbReference type="EMBL" id="KAH8018593.1"/>
    </source>
</evidence>
<reference evidence="2" key="1">
    <citation type="journal article" date="2020" name="Cell">
        <title>Large-Scale Comparative Analyses of Tick Genomes Elucidate Their Genetic Diversity and Vector Capacities.</title>
        <authorList>
            <consortium name="Tick Genome and Microbiome Consortium (TIGMIC)"/>
            <person name="Jia N."/>
            <person name="Wang J."/>
            <person name="Shi W."/>
            <person name="Du L."/>
            <person name="Sun Y."/>
            <person name="Zhan W."/>
            <person name="Jiang J.F."/>
            <person name="Wang Q."/>
            <person name="Zhang B."/>
            <person name="Ji P."/>
            <person name="Bell-Sakyi L."/>
            <person name="Cui X.M."/>
            <person name="Yuan T.T."/>
            <person name="Jiang B.G."/>
            <person name="Yang W.F."/>
            <person name="Lam T.T."/>
            <person name="Chang Q.C."/>
            <person name="Ding S.J."/>
            <person name="Wang X.J."/>
            <person name="Zhu J.G."/>
            <person name="Ruan X.D."/>
            <person name="Zhao L."/>
            <person name="Wei J.T."/>
            <person name="Ye R.Z."/>
            <person name="Que T.C."/>
            <person name="Du C.H."/>
            <person name="Zhou Y.H."/>
            <person name="Cheng J.X."/>
            <person name="Dai P.F."/>
            <person name="Guo W.B."/>
            <person name="Han X.H."/>
            <person name="Huang E.J."/>
            <person name="Li L.F."/>
            <person name="Wei W."/>
            <person name="Gao Y.C."/>
            <person name="Liu J.Z."/>
            <person name="Shao H.Z."/>
            <person name="Wang X."/>
            <person name="Wang C.C."/>
            <person name="Yang T.C."/>
            <person name="Huo Q.B."/>
            <person name="Li W."/>
            <person name="Chen H.Y."/>
            <person name="Chen S.E."/>
            <person name="Zhou L.G."/>
            <person name="Ni X.B."/>
            <person name="Tian J.H."/>
            <person name="Sheng Y."/>
            <person name="Liu T."/>
            <person name="Pan Y.S."/>
            <person name="Xia L.Y."/>
            <person name="Li J."/>
            <person name="Zhao F."/>
            <person name="Cao W.C."/>
        </authorList>
    </citation>
    <scope>NUCLEOTIDE SEQUENCE</scope>
    <source>
        <strain evidence="2">Rmic-2018</strain>
    </source>
</reference>
<name>A0A9J6D9H5_RHIMP</name>
<protein>
    <submittedName>
        <fullName evidence="2">Uncharacterized protein</fullName>
    </submittedName>
</protein>
<reference evidence="2" key="2">
    <citation type="submission" date="2021-09" db="EMBL/GenBank/DDBJ databases">
        <authorList>
            <person name="Jia N."/>
            <person name="Wang J."/>
            <person name="Shi W."/>
            <person name="Du L."/>
            <person name="Sun Y."/>
            <person name="Zhan W."/>
            <person name="Jiang J."/>
            <person name="Wang Q."/>
            <person name="Zhang B."/>
            <person name="Ji P."/>
            <person name="Sakyi L.B."/>
            <person name="Cui X."/>
            <person name="Yuan T."/>
            <person name="Jiang B."/>
            <person name="Yang W."/>
            <person name="Lam T.T.-Y."/>
            <person name="Chang Q."/>
            <person name="Ding S."/>
            <person name="Wang X."/>
            <person name="Zhu J."/>
            <person name="Ruan X."/>
            <person name="Zhao L."/>
            <person name="Wei J."/>
            <person name="Que T."/>
            <person name="Du C."/>
            <person name="Cheng J."/>
            <person name="Dai P."/>
            <person name="Han X."/>
            <person name="Huang E."/>
            <person name="Gao Y."/>
            <person name="Liu J."/>
            <person name="Shao H."/>
            <person name="Ye R."/>
            <person name="Li L."/>
            <person name="Wei W."/>
            <person name="Wang X."/>
            <person name="Wang C."/>
            <person name="Huo Q."/>
            <person name="Li W."/>
            <person name="Guo W."/>
            <person name="Chen H."/>
            <person name="Chen S."/>
            <person name="Zhou L."/>
            <person name="Zhou L."/>
            <person name="Ni X."/>
            <person name="Tian J."/>
            <person name="Zhou Y."/>
            <person name="Sheng Y."/>
            <person name="Liu T."/>
            <person name="Pan Y."/>
            <person name="Xia L."/>
            <person name="Li J."/>
            <person name="Zhao F."/>
            <person name="Cao W."/>
        </authorList>
    </citation>
    <scope>NUCLEOTIDE SEQUENCE</scope>
    <source>
        <strain evidence="2">Rmic-2018</strain>
        <tissue evidence="2">Larvae</tissue>
    </source>
</reference>
<proteinExistence type="predicted"/>
<feature type="region of interest" description="Disordered" evidence="1">
    <location>
        <begin position="92"/>
        <end position="134"/>
    </location>
</feature>
<dbReference type="Proteomes" id="UP000821866">
    <property type="component" value="Chromosome 8"/>
</dbReference>
<dbReference type="EMBL" id="JABSTU010000010">
    <property type="protein sequence ID" value="KAH8018593.1"/>
    <property type="molecule type" value="Genomic_DNA"/>
</dbReference>
<sequence length="179" mass="19602">MGPPRDGPASFRRRPLSLPGEVQWWCAQLIGVRRLPGGRPGRAICKMERTRPQGRAHSVALGEVLLGRRDADGCSLCCRVGRAPCGSTAPSVRHPYAFTSTERTQHKRPAPRRRDAPNGIQPGSASRHPPQLQASMADACSRAELLVEHIHDVTCYTISILATQRVQPQVLAKDLTCML</sequence>
<evidence type="ECO:0000313" key="3">
    <source>
        <dbReference type="Proteomes" id="UP000821866"/>
    </source>
</evidence>
<dbReference type="AlphaFoldDB" id="A0A9J6D9H5"/>
<keyword evidence="3" id="KW-1185">Reference proteome</keyword>